<dbReference type="Gene3D" id="3.30.1330.70">
    <property type="entry name" value="Holliday junction resolvase RusA"/>
    <property type="match status" value="1"/>
</dbReference>
<dbReference type="GO" id="GO:0000287">
    <property type="term" value="F:magnesium ion binding"/>
    <property type="evidence" value="ECO:0007669"/>
    <property type="project" value="InterPro"/>
</dbReference>
<dbReference type="InterPro" id="IPR008822">
    <property type="entry name" value="Endonuclease_RusA-like"/>
</dbReference>
<reference evidence="1" key="1">
    <citation type="submission" date="2020-04" db="EMBL/GenBank/DDBJ databases">
        <authorList>
            <person name="Chiriac C."/>
            <person name="Salcher M."/>
            <person name="Ghai R."/>
            <person name="Kavagutti S V."/>
        </authorList>
    </citation>
    <scope>NUCLEOTIDE SEQUENCE</scope>
</reference>
<dbReference type="EMBL" id="LR796521">
    <property type="protein sequence ID" value="CAB4149518.1"/>
    <property type="molecule type" value="Genomic_DNA"/>
</dbReference>
<dbReference type="Pfam" id="PF05866">
    <property type="entry name" value="RusA"/>
    <property type="match status" value="1"/>
</dbReference>
<dbReference type="GO" id="GO:0006310">
    <property type="term" value="P:DNA recombination"/>
    <property type="evidence" value="ECO:0007669"/>
    <property type="project" value="InterPro"/>
</dbReference>
<dbReference type="InterPro" id="IPR036614">
    <property type="entry name" value="RusA-like_sf"/>
</dbReference>
<proteinExistence type="predicted"/>
<accession>A0A6J5MRY6</accession>
<sequence length="152" mass="17426">MFELFVAGDPRPQGSKKAFNRGAHIVLVEANKDLPAWREHMKKMFELKMMEFDNRFDVAVSVSLTFWLKRPKTVTRQYATQTYDIDKLTRACLDSLTQGGVIKDDSYVVDLTVRKNYNDLHESGVLVTLVPFDNSFITQGVAPIDRKRRGLV</sequence>
<evidence type="ECO:0000313" key="1">
    <source>
        <dbReference type="EMBL" id="CAB4149518.1"/>
    </source>
</evidence>
<protein>
    <submittedName>
        <fullName evidence="1">Rus Holliday junction resolvase</fullName>
    </submittedName>
</protein>
<organism evidence="1">
    <name type="scientific">uncultured Caudovirales phage</name>
    <dbReference type="NCBI Taxonomy" id="2100421"/>
    <lineage>
        <taxon>Viruses</taxon>
        <taxon>Duplodnaviria</taxon>
        <taxon>Heunggongvirae</taxon>
        <taxon>Uroviricota</taxon>
        <taxon>Caudoviricetes</taxon>
        <taxon>Peduoviridae</taxon>
        <taxon>Maltschvirus</taxon>
        <taxon>Maltschvirus maltsch</taxon>
    </lineage>
</organism>
<name>A0A6J5MRY6_9CAUD</name>
<gene>
    <name evidence="1" type="ORF">UFOVP545_4</name>
</gene>
<dbReference type="GO" id="GO:0006281">
    <property type="term" value="P:DNA repair"/>
    <property type="evidence" value="ECO:0007669"/>
    <property type="project" value="InterPro"/>
</dbReference>
<dbReference type="SUPFAM" id="SSF103084">
    <property type="entry name" value="Holliday junction resolvase RusA"/>
    <property type="match status" value="1"/>
</dbReference>